<dbReference type="InterPro" id="IPR036737">
    <property type="entry name" value="OmpA-like_sf"/>
</dbReference>
<feature type="region of interest" description="Disordered" evidence="5">
    <location>
        <begin position="106"/>
        <end position="136"/>
    </location>
</feature>
<accession>A0A6V8MJR6</accession>
<dbReference type="PROSITE" id="PS01068">
    <property type="entry name" value="OMPA_1"/>
    <property type="match status" value="1"/>
</dbReference>
<evidence type="ECO:0000259" key="7">
    <source>
        <dbReference type="PROSITE" id="PS51123"/>
    </source>
</evidence>
<evidence type="ECO:0000256" key="5">
    <source>
        <dbReference type="SAM" id="MobiDB-lite"/>
    </source>
</evidence>
<dbReference type="InterPro" id="IPR006665">
    <property type="entry name" value="OmpA-like"/>
</dbReference>
<feature type="signal peptide" evidence="6">
    <location>
        <begin position="1"/>
        <end position="26"/>
    </location>
</feature>
<reference evidence="9" key="1">
    <citation type="submission" date="2020-06" db="EMBL/GenBank/DDBJ databases">
        <title>Draft genomic sequence of Geomonas sp. Red330.</title>
        <authorList>
            <person name="Itoh H."/>
            <person name="Zhenxing X."/>
            <person name="Ushijima N."/>
            <person name="Masuda Y."/>
            <person name="Shiratori Y."/>
            <person name="Senoo K."/>
        </authorList>
    </citation>
    <scope>NUCLEOTIDE SEQUENCE [LARGE SCALE GENOMIC DNA]</scope>
    <source>
        <strain evidence="9">Red330</strain>
    </source>
</reference>
<gene>
    <name evidence="8" type="ORF">GMST_24920</name>
</gene>
<proteinExistence type="predicted"/>
<keyword evidence="2 4" id="KW-0472">Membrane</keyword>
<keyword evidence="6" id="KW-0732">Signal</keyword>
<dbReference type="AlphaFoldDB" id="A0A6V8MJR6"/>
<evidence type="ECO:0000256" key="1">
    <source>
        <dbReference type="ARBA" id="ARBA00004442"/>
    </source>
</evidence>
<dbReference type="PROSITE" id="PS51123">
    <property type="entry name" value="OMPA_2"/>
    <property type="match status" value="2"/>
</dbReference>
<evidence type="ECO:0000313" key="9">
    <source>
        <dbReference type="Proteomes" id="UP000556026"/>
    </source>
</evidence>
<feature type="compositionally biased region" description="Low complexity" evidence="5">
    <location>
        <begin position="106"/>
        <end position="128"/>
    </location>
</feature>
<protein>
    <recommendedName>
        <fullName evidence="7">OmpA-like domain-containing protein</fullName>
    </recommendedName>
</protein>
<evidence type="ECO:0000313" key="8">
    <source>
        <dbReference type="EMBL" id="GFO60167.1"/>
    </source>
</evidence>
<evidence type="ECO:0000256" key="2">
    <source>
        <dbReference type="ARBA" id="ARBA00023136"/>
    </source>
</evidence>
<dbReference type="EMBL" id="BLXX01000007">
    <property type="protein sequence ID" value="GFO60167.1"/>
    <property type="molecule type" value="Genomic_DNA"/>
</dbReference>
<dbReference type="Pfam" id="PF00691">
    <property type="entry name" value="OmpA"/>
    <property type="match status" value="2"/>
</dbReference>
<dbReference type="GO" id="GO:0009279">
    <property type="term" value="C:cell outer membrane"/>
    <property type="evidence" value="ECO:0007669"/>
    <property type="project" value="UniProtKB-SubCell"/>
</dbReference>
<dbReference type="PRINTS" id="PR01021">
    <property type="entry name" value="OMPADOMAIN"/>
</dbReference>
<dbReference type="Proteomes" id="UP000556026">
    <property type="component" value="Unassembled WGS sequence"/>
</dbReference>
<keyword evidence="9" id="KW-1185">Reference proteome</keyword>
<dbReference type="PROSITE" id="PS51257">
    <property type="entry name" value="PROKAR_LIPOPROTEIN"/>
    <property type="match status" value="1"/>
</dbReference>
<dbReference type="PANTHER" id="PTHR30329:SF21">
    <property type="entry name" value="LIPOPROTEIN YIAD-RELATED"/>
    <property type="match status" value="1"/>
</dbReference>
<dbReference type="SUPFAM" id="SSF103088">
    <property type="entry name" value="OmpA-like"/>
    <property type="match status" value="2"/>
</dbReference>
<dbReference type="InterPro" id="IPR006690">
    <property type="entry name" value="OMPA-like_CS"/>
</dbReference>
<organism evidence="8 9">
    <name type="scientific">Geomonas silvestris</name>
    <dbReference type="NCBI Taxonomy" id="2740184"/>
    <lineage>
        <taxon>Bacteria</taxon>
        <taxon>Pseudomonadati</taxon>
        <taxon>Thermodesulfobacteriota</taxon>
        <taxon>Desulfuromonadia</taxon>
        <taxon>Geobacterales</taxon>
        <taxon>Geobacteraceae</taxon>
        <taxon>Geomonas</taxon>
    </lineage>
</organism>
<dbReference type="InterPro" id="IPR050330">
    <property type="entry name" value="Bact_OuterMem_StrucFunc"/>
</dbReference>
<comment type="subcellular location">
    <subcellularLocation>
        <location evidence="1">Cell outer membrane</location>
    </subcellularLocation>
</comment>
<name>A0A6V8MJR6_9BACT</name>
<evidence type="ECO:0000256" key="3">
    <source>
        <dbReference type="ARBA" id="ARBA00023237"/>
    </source>
</evidence>
<feature type="chain" id="PRO_5028078423" description="OmpA-like domain-containing protein" evidence="6">
    <location>
        <begin position="27"/>
        <end position="382"/>
    </location>
</feature>
<evidence type="ECO:0000256" key="4">
    <source>
        <dbReference type="PROSITE-ProRule" id="PRU00473"/>
    </source>
</evidence>
<dbReference type="Gene3D" id="3.30.1330.60">
    <property type="entry name" value="OmpA-like domain"/>
    <property type="match status" value="2"/>
</dbReference>
<dbReference type="InterPro" id="IPR006664">
    <property type="entry name" value="OMP_bac"/>
</dbReference>
<dbReference type="CDD" id="cd07185">
    <property type="entry name" value="OmpA_C-like"/>
    <property type="match status" value="2"/>
</dbReference>
<dbReference type="RefSeq" id="WP_183354986.1">
    <property type="nucleotide sequence ID" value="NZ_BLXX01000007.1"/>
</dbReference>
<sequence length="382" mass="41842">MHPTYRVLNLPVALALVGALSGCAHYEVNNGHGNIPGYYIHSEMQDADRAVESARQAGKDQACPADFKAAEAAKDKAYDVYRACHTEEGIALAKEATAKANALCPPQPAKAAEAPPAPPAAAAVETPLEPVPASEPTPERFKYCVSLNMEFDIGSAEVRPQYRDEIGKVGEFMKKYPTTTAVIEGYTDEVGSDEVNMQLSQQRAKSVVKYLEENFGIEPSRLSAKGYGKSRPIAANSNDTGRQKNRRIDAVIDCAFDVQEVTAPPDRLCIALNVEFATDSAEIRPRYFERIDKVGEYLKKYPTTTAVIEGHTDGTGDLGHNMKLSRQRAESVVHYLETKFGIQGDRLSAKGYGPTRRIAYDSTAEGRQKNRRINAIIDCVVR</sequence>
<keyword evidence="3" id="KW-0998">Cell outer membrane</keyword>
<dbReference type="PANTHER" id="PTHR30329">
    <property type="entry name" value="STATOR ELEMENT OF FLAGELLAR MOTOR COMPLEX"/>
    <property type="match status" value="1"/>
</dbReference>
<feature type="domain" description="OmpA-like" evidence="7">
    <location>
        <begin position="139"/>
        <end position="256"/>
    </location>
</feature>
<comment type="caution">
    <text evidence="8">The sequence shown here is derived from an EMBL/GenBank/DDBJ whole genome shotgun (WGS) entry which is preliminary data.</text>
</comment>
<feature type="domain" description="OmpA-like" evidence="7">
    <location>
        <begin position="263"/>
        <end position="381"/>
    </location>
</feature>
<evidence type="ECO:0000256" key="6">
    <source>
        <dbReference type="SAM" id="SignalP"/>
    </source>
</evidence>